<evidence type="ECO:0000313" key="2">
    <source>
        <dbReference type="Proteomes" id="UP001501470"/>
    </source>
</evidence>
<dbReference type="RefSeq" id="WP_344503170.1">
    <property type="nucleotide sequence ID" value="NZ_BAAAQD010000006.1"/>
</dbReference>
<proteinExistence type="predicted"/>
<protein>
    <recommendedName>
        <fullName evidence="3">Pyrroloquinoline-quinone binding quinoprotein</fullName>
    </recommendedName>
</protein>
<comment type="caution">
    <text evidence="1">The sequence shown here is derived from an EMBL/GenBank/DDBJ whole genome shotgun (WGS) entry which is preliminary data.</text>
</comment>
<evidence type="ECO:0000313" key="1">
    <source>
        <dbReference type="EMBL" id="GAA1518334.1"/>
    </source>
</evidence>
<evidence type="ECO:0008006" key="3">
    <source>
        <dbReference type="Google" id="ProtNLM"/>
    </source>
</evidence>
<name>A0ABN2AGU0_9ACTN</name>
<accession>A0ABN2AGU0</accession>
<sequence>MPVSTVTIDLGVIDGGWDHVDDDTAGLPRGWGLAAVLAMLLSLVSAAPAPGRPHEVTRQPLRNGDYHVAGGALFVLDSDRTPTPVEAYDATDGTLRWMFTPEGLAQLSYVDIRGELAVLSPDLCRSGVTGTTVAVTRATGREQWRAVGVPVRTPPGGTGTVVMRSLWSDGCRALADNTPTAGVLRWQLIDTAGLVQWDTAVDPGTRVAVDAAATGATWAALLDGAGGLSTVDLVTGARTAPVQGIAGPADDLVAVVDDLLLVARSDVPTGSTRITAYSRGLVERWKAQVPTGIGSPLTILPCDAALCVSGERTAAVDPSDGALLWIVPRALPAVAPGGAPAMAADTGITVPPGWSFLAAAGPRVLIGLQTDRDTLLAWSDRGPAPAPSVSVPGALVSCEIDAALVACATESDEVVLLRLP</sequence>
<dbReference type="Proteomes" id="UP001501470">
    <property type="component" value="Unassembled WGS sequence"/>
</dbReference>
<dbReference type="EMBL" id="BAAAQD010000006">
    <property type="protein sequence ID" value="GAA1518334.1"/>
    <property type="molecule type" value="Genomic_DNA"/>
</dbReference>
<keyword evidence="2" id="KW-1185">Reference proteome</keyword>
<dbReference type="SUPFAM" id="SSF50998">
    <property type="entry name" value="Quinoprotein alcohol dehydrogenase-like"/>
    <property type="match status" value="1"/>
</dbReference>
<reference evidence="1 2" key="1">
    <citation type="journal article" date="2019" name="Int. J. Syst. Evol. Microbiol.">
        <title>The Global Catalogue of Microorganisms (GCM) 10K type strain sequencing project: providing services to taxonomists for standard genome sequencing and annotation.</title>
        <authorList>
            <consortium name="The Broad Institute Genomics Platform"/>
            <consortium name="The Broad Institute Genome Sequencing Center for Infectious Disease"/>
            <person name="Wu L."/>
            <person name="Ma J."/>
        </authorList>
    </citation>
    <scope>NUCLEOTIDE SEQUENCE [LARGE SCALE GENOMIC DNA]</scope>
    <source>
        <strain evidence="1 2">JCM 15933</strain>
    </source>
</reference>
<gene>
    <name evidence="1" type="ORF">GCM10009827_036850</name>
</gene>
<organism evidence="1 2">
    <name type="scientific">Dactylosporangium maewongense</name>
    <dbReference type="NCBI Taxonomy" id="634393"/>
    <lineage>
        <taxon>Bacteria</taxon>
        <taxon>Bacillati</taxon>
        <taxon>Actinomycetota</taxon>
        <taxon>Actinomycetes</taxon>
        <taxon>Micromonosporales</taxon>
        <taxon>Micromonosporaceae</taxon>
        <taxon>Dactylosporangium</taxon>
    </lineage>
</organism>
<dbReference type="InterPro" id="IPR011047">
    <property type="entry name" value="Quinoprotein_ADH-like_sf"/>
</dbReference>